<dbReference type="Proteomes" id="UP001345963">
    <property type="component" value="Unassembled WGS sequence"/>
</dbReference>
<evidence type="ECO:0000259" key="1">
    <source>
        <dbReference type="Pfam" id="PF13843"/>
    </source>
</evidence>
<feature type="domain" description="PiggyBac transposable element-derived protein" evidence="1">
    <location>
        <begin position="1"/>
        <end position="62"/>
    </location>
</feature>
<evidence type="ECO:0000313" key="3">
    <source>
        <dbReference type="Proteomes" id="UP001345963"/>
    </source>
</evidence>
<dbReference type="InterPro" id="IPR029526">
    <property type="entry name" value="PGBD"/>
</dbReference>
<reference evidence="2 3" key="1">
    <citation type="submission" date="2021-07" db="EMBL/GenBank/DDBJ databases">
        <authorList>
            <person name="Palmer J.M."/>
        </authorList>
    </citation>
    <scope>NUCLEOTIDE SEQUENCE [LARGE SCALE GENOMIC DNA]</scope>
    <source>
        <strain evidence="2 3">AT_MEX2019</strain>
        <tissue evidence="2">Muscle</tissue>
    </source>
</reference>
<keyword evidence="3" id="KW-1185">Reference proteome</keyword>
<sequence>MFFPEDILEVVVEQSNLYAIQCDTNKPLNLTTKELEQFMGTAVYMSLFGLPGTRMFWNKATRVSQVANTSRKSSRLAIRRLWVQFQLPPAICRCAPGQGT</sequence>
<evidence type="ECO:0000313" key="2">
    <source>
        <dbReference type="EMBL" id="MED6240745.1"/>
    </source>
</evidence>
<organism evidence="2 3">
    <name type="scientific">Ataeniobius toweri</name>
    <dbReference type="NCBI Taxonomy" id="208326"/>
    <lineage>
        <taxon>Eukaryota</taxon>
        <taxon>Metazoa</taxon>
        <taxon>Chordata</taxon>
        <taxon>Craniata</taxon>
        <taxon>Vertebrata</taxon>
        <taxon>Euteleostomi</taxon>
        <taxon>Actinopterygii</taxon>
        <taxon>Neopterygii</taxon>
        <taxon>Teleostei</taxon>
        <taxon>Neoteleostei</taxon>
        <taxon>Acanthomorphata</taxon>
        <taxon>Ovalentaria</taxon>
        <taxon>Atherinomorphae</taxon>
        <taxon>Cyprinodontiformes</taxon>
        <taxon>Goodeidae</taxon>
        <taxon>Ataeniobius</taxon>
    </lineage>
</organism>
<protein>
    <recommendedName>
        <fullName evidence="1">PiggyBac transposable element-derived protein domain-containing protein</fullName>
    </recommendedName>
</protein>
<gene>
    <name evidence="2" type="ORF">ATANTOWER_027178</name>
</gene>
<dbReference type="PANTHER" id="PTHR47272:SF1">
    <property type="entry name" value="PIGGYBAC TRANSPOSABLE ELEMENT-DERIVED PROTEIN 3-LIKE"/>
    <property type="match status" value="1"/>
</dbReference>
<dbReference type="PANTHER" id="PTHR47272">
    <property type="entry name" value="DDE_TNP_1_7 DOMAIN-CONTAINING PROTEIN"/>
    <property type="match status" value="1"/>
</dbReference>
<accession>A0ABU7ATH9</accession>
<dbReference type="Pfam" id="PF13843">
    <property type="entry name" value="DDE_Tnp_1_7"/>
    <property type="match status" value="1"/>
</dbReference>
<proteinExistence type="predicted"/>
<comment type="caution">
    <text evidence="2">The sequence shown here is derived from an EMBL/GenBank/DDBJ whole genome shotgun (WGS) entry which is preliminary data.</text>
</comment>
<name>A0ABU7ATH9_9TELE</name>
<dbReference type="EMBL" id="JAHUTI010026256">
    <property type="protein sequence ID" value="MED6240745.1"/>
    <property type="molecule type" value="Genomic_DNA"/>
</dbReference>